<dbReference type="Gene3D" id="3.30.530.20">
    <property type="match status" value="1"/>
</dbReference>
<reference evidence="3" key="1">
    <citation type="submission" date="2016-10" db="EMBL/GenBank/DDBJ databases">
        <authorList>
            <person name="Varghese N."/>
            <person name="Submissions S."/>
        </authorList>
    </citation>
    <scope>NUCLEOTIDE SEQUENCE [LARGE SCALE GENOMIC DNA]</scope>
    <source>
        <strain evidence="3">CGMCC 1.8711</strain>
    </source>
</reference>
<sequence length="177" mass="20880">MDEIVVSTVVYLPREEVYDFVVDFPRYANYSKHLRDVTRRGDGETGTRYEMRFSWWKLNYTTVSEVTELHPPERVEWRLVKDLRARGRWRIEELEDLPADAPEDAETASRVFFEVSYDADSADEDTLNLPRFVSLGWVIDKLKPALENEAERVVERIVEDLEGRRRPVELSVERRTG</sequence>
<proteinExistence type="predicted"/>
<dbReference type="SUPFAM" id="SSF55961">
    <property type="entry name" value="Bet v1-like"/>
    <property type="match status" value="1"/>
</dbReference>
<gene>
    <name evidence="2" type="ORF">SAMN04488124_1588</name>
</gene>
<dbReference type="Pfam" id="PF03364">
    <property type="entry name" value="Polyketide_cyc"/>
    <property type="match status" value="1"/>
</dbReference>
<evidence type="ECO:0000259" key="1">
    <source>
        <dbReference type="Pfam" id="PF03364"/>
    </source>
</evidence>
<dbReference type="CDD" id="cd07812">
    <property type="entry name" value="SRPBCC"/>
    <property type="match status" value="1"/>
</dbReference>
<dbReference type="AlphaFoldDB" id="A0A1I6GVC9"/>
<feature type="domain" description="Coenzyme Q-binding protein COQ10 START" evidence="1">
    <location>
        <begin position="12"/>
        <end position="121"/>
    </location>
</feature>
<dbReference type="RefSeq" id="WP_089878882.1">
    <property type="nucleotide sequence ID" value="NZ_FOYS01000002.1"/>
</dbReference>
<name>A0A1I6GVC9_9EURY</name>
<dbReference type="InterPro" id="IPR005031">
    <property type="entry name" value="COQ10_START"/>
</dbReference>
<evidence type="ECO:0000313" key="3">
    <source>
        <dbReference type="Proteomes" id="UP000243250"/>
    </source>
</evidence>
<dbReference type="OrthoDB" id="167073at2157"/>
<dbReference type="STRING" id="555875.SAMN04488124_1588"/>
<organism evidence="2 3">
    <name type="scientific">Halogeometricum limi</name>
    <dbReference type="NCBI Taxonomy" id="555875"/>
    <lineage>
        <taxon>Archaea</taxon>
        <taxon>Methanobacteriati</taxon>
        <taxon>Methanobacteriota</taxon>
        <taxon>Stenosarchaea group</taxon>
        <taxon>Halobacteria</taxon>
        <taxon>Halobacteriales</taxon>
        <taxon>Haloferacaceae</taxon>
        <taxon>Halogeometricum</taxon>
    </lineage>
</organism>
<dbReference type="EMBL" id="FOYS01000002">
    <property type="protein sequence ID" value="SFR46204.1"/>
    <property type="molecule type" value="Genomic_DNA"/>
</dbReference>
<evidence type="ECO:0000313" key="2">
    <source>
        <dbReference type="EMBL" id="SFR46204.1"/>
    </source>
</evidence>
<dbReference type="InterPro" id="IPR023393">
    <property type="entry name" value="START-like_dom_sf"/>
</dbReference>
<accession>A0A1I6GVC9</accession>
<dbReference type="Proteomes" id="UP000243250">
    <property type="component" value="Unassembled WGS sequence"/>
</dbReference>
<protein>
    <submittedName>
        <fullName evidence="2">Polyketide cyclase / dehydrase and lipid transport</fullName>
    </submittedName>
</protein>
<keyword evidence="3" id="KW-1185">Reference proteome</keyword>